<comment type="caution">
    <text evidence="5">The sequence shown here is derived from an EMBL/GenBank/DDBJ whole genome shotgun (WGS) entry which is preliminary data.</text>
</comment>
<feature type="compositionally biased region" description="Basic and acidic residues" evidence="3">
    <location>
        <begin position="1578"/>
        <end position="1593"/>
    </location>
</feature>
<evidence type="ECO:0000313" key="5">
    <source>
        <dbReference type="EMBL" id="CAK9075450.1"/>
    </source>
</evidence>
<proteinExistence type="inferred from homology"/>
<keyword evidence="6" id="KW-1185">Reference proteome</keyword>
<feature type="region of interest" description="Disordered" evidence="3">
    <location>
        <begin position="550"/>
        <end position="573"/>
    </location>
</feature>
<evidence type="ECO:0000256" key="3">
    <source>
        <dbReference type="SAM" id="MobiDB-lite"/>
    </source>
</evidence>
<sequence length="1593" mass="173234">MFQEALEQLILLCLNPYLEGIRLGSLHKGIWNGLIELKELKVKPEVLALLGVPGFRVEKGHINLIRLVIPWSSLASGKVSLEVSGIHIEVEQMAESRSKEELIQSMREAKQQAINLRVEQVRNLLEQRRKAAEKVAGTDEGFGMKVARRFINNVTVSIKDVEVSFSSKALGIATSLKLPNLAVLSTDESFQEPVNDEVVQIADDSMFKVMRIDGFSLQLSCGDLGSLKDAKYVLSPMSTSLKLAHVPREQRVFLELDLGVGKMSEVQLTSSQVKQLLKAAAGLAEEDARLKALMVPEEIGSAALIMEDKLKAEYGLLYKRHLMFERSLVVDEMKLTPDEERRQQLLEDALPVELLAANRIAAVELAEARQEQMPGFFSQLWGRYFCCVATTKAGGVGMEELQDATEFEAVEAPANVLAEVRFSDLSVKLHDDAEEETSLLRKVLELYVYSTEFTAAVQTGVDYRGKSSANLRVAGSFGGVEAQHCGDDVIRIRTEDEERGSAAKFALENRLEETCNVLSVMLHTAPLDVNFIPSMVPKLLEMLQPPETAEPSAVAAPGDLPVEPVSPTSPVSPVSRAASMTQEAAVHALLGKEGDVAQYADAAFDRAPDQVNLDVMLAAPRIHIPVKDLGSVTVNLGSMKICTPERCSMKAVRMELAFEDTMLMVATKREEFNVISPLPIDIKLNHCETDDALTAELGLTTGDLTLVAAPQALAVLAKLPDVFAELAPAEQPAEQVQITLAEPTEQVDRSKMVSEVAEKSEAVQAATQRAKELTEKRLKVNLVARTGKLEVAVLDLIHPVLTLQSRILENGIEVKHESSMTGQNMNTSVNMNKLALVAYARNPSSHEWEPLLEPFHIGASLQLESVKEGSDALSTKLSCMAHNPLLLNVAAPSLYRLAALGPIFAASLGEGRFAEKTRYRAINLSGRPLQLHFLAPSGQSRSKELLPDGSEVSLEDEVLTYGASEITVTLKGEEASEPLSVESCHATEIPGTFCVAEMLMPEPGCRTLLLASPLRVHNTCDVPLELKVRNGQQARGTFSCNAAFLGEAPAAYAVQSNLRPRDLASKAEDTCLLMPNEILAVPEFAIEKGDALRADLLMRPFAEGHEFSTSFSLSNHLRSESYTFPVTCGREAEEGPASLPRILGSKDNGGYGYIQRKADEKVRVGAEKDEGTKAPKPKPKSICACGQSGMVTDPADEDLVEELDSVSLLSCRLQRKAAAKHLQVVRLTVRPALTLVNAVPEMDMNVGYRTPSKAMPNLLDRRPWKEVPLPSMVAVNVYELPAEAHDRGVELRTHLGTEEETPWSSVVLLRSSALENSAEMLEMDAKLSATGAAAGIVAQPLGAGRVRLSCPRLFAHRLDDLKPEEELQLLCNGAPLPKINDFTLLPTNCESKKCEVHVRRFVEGTLREMKLNVTMPVAFDTFDCKTPWGTGYYCIQTEDLAASGLLGASCKVSTLRPRLVVLNASDADLELQEPDGSILVLRAQESKPCHWHISEKSKGASSFRLRPLEGDSKVSWSAAIPCSEQAAGSTPLLLSATGSSSHVPLVWTAEIAPSFGAFSVVLKSLGGPGVGARSARSGGRERVEHADMEPCGR</sequence>
<gene>
    <name evidence="5" type="ORF">CCMP2556_LOCUS37145</name>
</gene>
<dbReference type="Proteomes" id="UP001642484">
    <property type="component" value="Unassembled WGS sequence"/>
</dbReference>
<reference evidence="5 6" key="1">
    <citation type="submission" date="2024-02" db="EMBL/GenBank/DDBJ databases">
        <authorList>
            <person name="Chen Y."/>
            <person name="Shah S."/>
            <person name="Dougan E. K."/>
            <person name="Thang M."/>
            <person name="Chan C."/>
        </authorList>
    </citation>
    <scope>NUCLEOTIDE SEQUENCE [LARGE SCALE GENOMIC DNA]</scope>
</reference>
<dbReference type="Pfam" id="PF12624">
    <property type="entry name" value="VPS13_N"/>
    <property type="match status" value="1"/>
</dbReference>
<dbReference type="InterPro" id="IPR026847">
    <property type="entry name" value="VPS13"/>
</dbReference>
<comment type="similarity">
    <text evidence="1">Belongs to the VPS13 family.</text>
</comment>
<evidence type="ECO:0000256" key="2">
    <source>
        <dbReference type="ARBA" id="ARBA00022448"/>
    </source>
</evidence>
<dbReference type="PANTHER" id="PTHR16166">
    <property type="entry name" value="VACUOLAR PROTEIN SORTING-ASSOCIATED PROTEIN VPS13"/>
    <property type="match status" value="1"/>
</dbReference>
<accession>A0ABP0PHE2</accession>
<evidence type="ECO:0000259" key="4">
    <source>
        <dbReference type="Pfam" id="PF12624"/>
    </source>
</evidence>
<evidence type="ECO:0000256" key="1">
    <source>
        <dbReference type="ARBA" id="ARBA00006545"/>
    </source>
</evidence>
<name>A0ABP0PHE2_9DINO</name>
<protein>
    <recommendedName>
        <fullName evidence="4">Chorein N-terminal domain-containing protein</fullName>
    </recommendedName>
</protein>
<dbReference type="PANTHER" id="PTHR16166:SF93">
    <property type="entry name" value="INTERMEMBRANE LIPID TRANSFER PROTEIN VPS13"/>
    <property type="match status" value="1"/>
</dbReference>
<feature type="domain" description="Chorein N-terminal" evidence="4">
    <location>
        <begin position="2"/>
        <end position="216"/>
    </location>
</feature>
<organism evidence="5 6">
    <name type="scientific">Durusdinium trenchii</name>
    <dbReference type="NCBI Taxonomy" id="1381693"/>
    <lineage>
        <taxon>Eukaryota</taxon>
        <taxon>Sar</taxon>
        <taxon>Alveolata</taxon>
        <taxon>Dinophyceae</taxon>
        <taxon>Suessiales</taxon>
        <taxon>Symbiodiniaceae</taxon>
        <taxon>Durusdinium</taxon>
    </lineage>
</organism>
<dbReference type="EMBL" id="CAXAMN010023139">
    <property type="protein sequence ID" value="CAK9075450.1"/>
    <property type="molecule type" value="Genomic_DNA"/>
</dbReference>
<feature type="region of interest" description="Disordered" evidence="3">
    <location>
        <begin position="1570"/>
        <end position="1593"/>
    </location>
</feature>
<feature type="compositionally biased region" description="Low complexity" evidence="3">
    <location>
        <begin position="561"/>
        <end position="573"/>
    </location>
</feature>
<evidence type="ECO:0000313" key="6">
    <source>
        <dbReference type="Proteomes" id="UP001642484"/>
    </source>
</evidence>
<dbReference type="InterPro" id="IPR026854">
    <property type="entry name" value="VPS13_N"/>
</dbReference>
<keyword evidence="2" id="KW-0813">Transport</keyword>